<dbReference type="InterPro" id="IPR036271">
    <property type="entry name" value="Tet_transcr_reg_TetR-rel_C_sf"/>
</dbReference>
<comment type="caution">
    <text evidence="4">The sequence shown here is derived from an EMBL/GenBank/DDBJ whole genome shotgun (WGS) entry which is preliminary data.</text>
</comment>
<dbReference type="PRINTS" id="PR00455">
    <property type="entry name" value="HTHTETR"/>
</dbReference>
<organism evidence="4 5">
    <name type="scientific">Actinoallomurus acaciae</name>
    <dbReference type="NCBI Taxonomy" id="502577"/>
    <lineage>
        <taxon>Bacteria</taxon>
        <taxon>Bacillati</taxon>
        <taxon>Actinomycetota</taxon>
        <taxon>Actinomycetes</taxon>
        <taxon>Streptosporangiales</taxon>
        <taxon>Thermomonosporaceae</taxon>
        <taxon>Actinoallomurus</taxon>
    </lineage>
</organism>
<gene>
    <name evidence="4" type="ORF">ACFFNX_32485</name>
</gene>
<dbReference type="Pfam" id="PF00440">
    <property type="entry name" value="TetR_N"/>
    <property type="match status" value="1"/>
</dbReference>
<dbReference type="Pfam" id="PF17932">
    <property type="entry name" value="TetR_C_24"/>
    <property type="match status" value="1"/>
</dbReference>
<accession>A0ABV5YPD0</accession>
<dbReference type="InterPro" id="IPR041490">
    <property type="entry name" value="KstR2_TetR_C"/>
</dbReference>
<feature type="DNA-binding region" description="H-T-H motif" evidence="2">
    <location>
        <begin position="27"/>
        <end position="46"/>
    </location>
</feature>
<keyword evidence="1 2" id="KW-0238">DNA-binding</keyword>
<dbReference type="RefSeq" id="WP_378209695.1">
    <property type="nucleotide sequence ID" value="NZ_JBHLZP010000322.1"/>
</dbReference>
<feature type="domain" description="HTH tetR-type" evidence="3">
    <location>
        <begin position="4"/>
        <end position="64"/>
    </location>
</feature>
<dbReference type="InterPro" id="IPR050109">
    <property type="entry name" value="HTH-type_TetR-like_transc_reg"/>
</dbReference>
<protein>
    <submittedName>
        <fullName evidence="4">TetR/AcrR family transcriptional regulator</fullName>
    </submittedName>
</protein>
<evidence type="ECO:0000313" key="4">
    <source>
        <dbReference type="EMBL" id="MFB9836901.1"/>
    </source>
</evidence>
<evidence type="ECO:0000256" key="1">
    <source>
        <dbReference type="ARBA" id="ARBA00023125"/>
    </source>
</evidence>
<dbReference type="PANTHER" id="PTHR30055:SF200">
    <property type="entry name" value="HTH-TYPE TRANSCRIPTIONAL REPRESSOR BDCR"/>
    <property type="match status" value="1"/>
</dbReference>
<dbReference type="Proteomes" id="UP001589627">
    <property type="component" value="Unassembled WGS sequence"/>
</dbReference>
<evidence type="ECO:0000313" key="5">
    <source>
        <dbReference type="Proteomes" id="UP001589627"/>
    </source>
</evidence>
<dbReference type="SUPFAM" id="SSF46689">
    <property type="entry name" value="Homeodomain-like"/>
    <property type="match status" value="1"/>
</dbReference>
<dbReference type="PANTHER" id="PTHR30055">
    <property type="entry name" value="HTH-TYPE TRANSCRIPTIONAL REGULATOR RUTR"/>
    <property type="match status" value="1"/>
</dbReference>
<dbReference type="SUPFAM" id="SSF48498">
    <property type="entry name" value="Tetracyclin repressor-like, C-terminal domain"/>
    <property type="match status" value="1"/>
</dbReference>
<name>A0ABV5YPD0_9ACTN</name>
<dbReference type="InterPro" id="IPR009057">
    <property type="entry name" value="Homeodomain-like_sf"/>
</dbReference>
<evidence type="ECO:0000256" key="2">
    <source>
        <dbReference type="PROSITE-ProRule" id="PRU00335"/>
    </source>
</evidence>
<evidence type="ECO:0000259" key="3">
    <source>
        <dbReference type="PROSITE" id="PS50977"/>
    </source>
</evidence>
<keyword evidence="5" id="KW-1185">Reference proteome</keyword>
<dbReference type="Gene3D" id="1.10.357.10">
    <property type="entry name" value="Tetracycline Repressor, domain 2"/>
    <property type="match status" value="1"/>
</dbReference>
<dbReference type="PROSITE" id="PS50977">
    <property type="entry name" value="HTH_TETR_2"/>
    <property type="match status" value="1"/>
</dbReference>
<reference evidence="4 5" key="1">
    <citation type="submission" date="2024-09" db="EMBL/GenBank/DDBJ databases">
        <authorList>
            <person name="Sun Q."/>
            <person name="Mori K."/>
        </authorList>
    </citation>
    <scope>NUCLEOTIDE SEQUENCE [LARGE SCALE GENOMIC DNA]</scope>
    <source>
        <strain evidence="4 5">TBRC 0563</strain>
    </source>
</reference>
<proteinExistence type="predicted"/>
<dbReference type="EMBL" id="JBHLZP010000322">
    <property type="protein sequence ID" value="MFB9836901.1"/>
    <property type="molecule type" value="Genomic_DNA"/>
</dbReference>
<sequence>MSRPHPDGRVRAAAVALFATKGFHGTGIRELADAVGLSSATLYHYMGTKEDLLVDIMQTSLDRLLTAAGQVLTESPSPVGAMNGLVRTHVVAHALRKAETAVVDTELRALSPERRRPITALRDEYENVWGSVIEKGQASGSFQVPDLSVARLALLQMCSGVANWYNPGGRHALAEIADMHAQLSLAMLGAEPEPGLPPAAHYIHLVTGIWGDDAAPG</sequence>
<dbReference type="InterPro" id="IPR001647">
    <property type="entry name" value="HTH_TetR"/>
</dbReference>